<dbReference type="Gene3D" id="3.40.50.300">
    <property type="entry name" value="P-loop containing nucleotide triphosphate hydrolases"/>
    <property type="match status" value="1"/>
</dbReference>
<evidence type="ECO:0000313" key="3">
    <source>
        <dbReference type="Proteomes" id="UP000001730"/>
    </source>
</evidence>
<dbReference type="RefSeq" id="WP_012552045.1">
    <property type="nucleotide sequence ID" value="NC_011313.1"/>
</dbReference>
<dbReference type="InterPro" id="IPR003959">
    <property type="entry name" value="ATPase_AAA_core"/>
</dbReference>
<dbReference type="Proteomes" id="UP000001730">
    <property type="component" value="Chromosome 2"/>
</dbReference>
<organism evidence="2 3">
    <name type="scientific">Aliivibrio salmonicida (strain LFI1238)</name>
    <name type="common">Vibrio salmonicida (strain LFI1238)</name>
    <dbReference type="NCBI Taxonomy" id="316275"/>
    <lineage>
        <taxon>Bacteria</taxon>
        <taxon>Pseudomonadati</taxon>
        <taxon>Pseudomonadota</taxon>
        <taxon>Gammaproteobacteria</taxon>
        <taxon>Vibrionales</taxon>
        <taxon>Vibrionaceae</taxon>
        <taxon>Aliivibrio</taxon>
    </lineage>
</organism>
<dbReference type="EMBL" id="FM178380">
    <property type="protein sequence ID" value="CAQ81497.1"/>
    <property type="molecule type" value="Genomic_DNA"/>
</dbReference>
<dbReference type="eggNOG" id="COG3950">
    <property type="taxonomic scope" value="Bacteria"/>
</dbReference>
<evidence type="ECO:0000259" key="1">
    <source>
        <dbReference type="SMART" id="SM00382"/>
    </source>
</evidence>
<dbReference type="Pfam" id="PF13304">
    <property type="entry name" value="AAA_21"/>
    <property type="match status" value="1"/>
</dbReference>
<evidence type="ECO:0000313" key="2">
    <source>
        <dbReference type="EMBL" id="CAQ81497.1"/>
    </source>
</evidence>
<keyword evidence="3" id="KW-1185">Reference proteome</keyword>
<accession>B6ES13</accession>
<sequence>MDKYINRISGLLPNTEKPISIEANGRNIIVTGMNGCGKTLFLNALFDAIKRNVEPSNIQQKNNLQTNIEHYKVLLKRDGIDKVQREQYKDTLAQWETQLDNMFNVNTIELEWDNHDNALDKSLQKSLVVNFFEATRQYSNNRPHQQQQQNTLSKIRSYGKSQQLSQDFSTTFEAYLVALLEAGYLAYALRNDSEQKEKVDLWLGTITNDLQFLFEDESLQLIYNEKEKVFYINQNDKKPYLLSNLSSGYSSILKIYIDLLMKVELQEIQPKELSGIVIIDEIDAHLHVSLQKKILSFLDNSYPNVQFIISTHSPFVLQSVNNAVIYDLSKFEQLEDLSLYSYEAIIKGLLGVTTNSNNLIDIVNELASLTPNIKLNKDRVNELIGKLTLIEDKLDSKSKVVYLMAQQAIDDLGV</sequence>
<reference evidence="2 3" key="1">
    <citation type="journal article" date="2008" name="BMC Genomics">
        <title>The genome sequence of the fish pathogen Aliivibrio salmonicida strain LFI1238 shows extensive evidence of gene decay.</title>
        <authorList>
            <person name="Hjerde E."/>
            <person name="Lorentzen M.S."/>
            <person name="Holden M.T."/>
            <person name="Seeger K."/>
            <person name="Paulsen S."/>
            <person name="Bason N."/>
            <person name="Churcher C."/>
            <person name="Harris D."/>
            <person name="Norbertczak H."/>
            <person name="Quail M.A."/>
            <person name="Sanders S."/>
            <person name="Thurston S."/>
            <person name="Parkhill J."/>
            <person name="Willassen N.P."/>
            <person name="Thomson N.R."/>
        </authorList>
    </citation>
    <scope>NUCLEOTIDE SEQUENCE [LARGE SCALE GENOMIC DNA]</scope>
    <source>
        <strain evidence="2 3">LFI1238</strain>
    </source>
</reference>
<dbReference type="HOGENOM" id="CLU_033429_0_1_6"/>
<dbReference type="SMART" id="SM00382">
    <property type="entry name" value="AAA"/>
    <property type="match status" value="1"/>
</dbReference>
<dbReference type="SUPFAM" id="SSF52540">
    <property type="entry name" value="P-loop containing nucleoside triphosphate hydrolases"/>
    <property type="match status" value="1"/>
</dbReference>
<dbReference type="GO" id="GO:0016887">
    <property type="term" value="F:ATP hydrolysis activity"/>
    <property type="evidence" value="ECO:0007669"/>
    <property type="project" value="InterPro"/>
</dbReference>
<gene>
    <name evidence="2" type="ordered locus">VSAL_II0743</name>
</gene>
<dbReference type="GO" id="GO:0005524">
    <property type="term" value="F:ATP binding"/>
    <property type="evidence" value="ECO:0007669"/>
    <property type="project" value="InterPro"/>
</dbReference>
<dbReference type="PANTHER" id="PTHR43581:SF2">
    <property type="entry name" value="EXCINUCLEASE ATPASE SUBUNIT"/>
    <property type="match status" value="1"/>
</dbReference>
<name>B6ES13_ALISL</name>
<dbReference type="InterPro" id="IPR051396">
    <property type="entry name" value="Bact_Antivir_Def_Nuclease"/>
</dbReference>
<dbReference type="PANTHER" id="PTHR43581">
    <property type="entry name" value="ATP/GTP PHOSPHATASE"/>
    <property type="match status" value="1"/>
</dbReference>
<dbReference type="InterPro" id="IPR003593">
    <property type="entry name" value="AAA+_ATPase"/>
</dbReference>
<feature type="domain" description="AAA+ ATPase" evidence="1">
    <location>
        <begin position="24"/>
        <end position="336"/>
    </location>
</feature>
<dbReference type="AlphaFoldDB" id="B6ES13"/>
<proteinExistence type="predicted"/>
<protein>
    <recommendedName>
        <fullName evidence="1">AAA+ ATPase domain-containing protein</fullName>
    </recommendedName>
</protein>
<dbReference type="InterPro" id="IPR027417">
    <property type="entry name" value="P-loop_NTPase"/>
</dbReference>
<dbReference type="KEGG" id="vsa:VSAL_II0743"/>